<dbReference type="EMBL" id="BPVZ01000227">
    <property type="protein sequence ID" value="GKV47415.1"/>
    <property type="molecule type" value="Genomic_DNA"/>
</dbReference>
<protein>
    <recommendedName>
        <fullName evidence="3">Maturase K</fullName>
    </recommendedName>
</protein>
<comment type="caution">
    <text evidence="1">The sequence shown here is derived from an EMBL/GenBank/DDBJ whole genome shotgun (WGS) entry which is preliminary data.</text>
</comment>
<gene>
    <name evidence="1" type="ORF">SLEP1_g54319</name>
</gene>
<organism evidence="1 2">
    <name type="scientific">Rubroshorea leprosula</name>
    <dbReference type="NCBI Taxonomy" id="152421"/>
    <lineage>
        <taxon>Eukaryota</taxon>
        <taxon>Viridiplantae</taxon>
        <taxon>Streptophyta</taxon>
        <taxon>Embryophyta</taxon>
        <taxon>Tracheophyta</taxon>
        <taxon>Spermatophyta</taxon>
        <taxon>Magnoliopsida</taxon>
        <taxon>eudicotyledons</taxon>
        <taxon>Gunneridae</taxon>
        <taxon>Pentapetalae</taxon>
        <taxon>rosids</taxon>
        <taxon>malvids</taxon>
        <taxon>Malvales</taxon>
        <taxon>Dipterocarpaceae</taxon>
        <taxon>Rubroshorea</taxon>
    </lineage>
</organism>
<sequence>MVDGASDIAFFISSGSQFCCPAVGSQIEGSNVYFFIETLSFYSFNLEDKRLHVSLPYSNLPPSRFLLTCLMPDFWKDYLDGGTKEIKHETREVLKHEVIKKDEISEREGNFSRLSLHMLSVISRRLILHDYTSFRAVNRTCRLAAPPVQWTSTAWNEFEFYDLLPPWLMFRQNGICNFIDPLHDKRYPMSIPDVSSKVF</sequence>
<dbReference type="AlphaFoldDB" id="A0AAV5MCZ0"/>
<proteinExistence type="predicted"/>
<evidence type="ECO:0000313" key="1">
    <source>
        <dbReference type="EMBL" id="GKV47415.1"/>
    </source>
</evidence>
<dbReference type="Proteomes" id="UP001054252">
    <property type="component" value="Unassembled WGS sequence"/>
</dbReference>
<evidence type="ECO:0008006" key="3">
    <source>
        <dbReference type="Google" id="ProtNLM"/>
    </source>
</evidence>
<name>A0AAV5MCZ0_9ROSI</name>
<evidence type="ECO:0000313" key="2">
    <source>
        <dbReference type="Proteomes" id="UP001054252"/>
    </source>
</evidence>
<accession>A0AAV5MCZ0</accession>
<reference evidence="1 2" key="1">
    <citation type="journal article" date="2021" name="Commun. Biol.">
        <title>The genome of Shorea leprosula (Dipterocarpaceae) highlights the ecological relevance of drought in aseasonal tropical rainforests.</title>
        <authorList>
            <person name="Ng K.K.S."/>
            <person name="Kobayashi M.J."/>
            <person name="Fawcett J.A."/>
            <person name="Hatakeyama M."/>
            <person name="Paape T."/>
            <person name="Ng C.H."/>
            <person name="Ang C.C."/>
            <person name="Tnah L.H."/>
            <person name="Lee C.T."/>
            <person name="Nishiyama T."/>
            <person name="Sese J."/>
            <person name="O'Brien M.J."/>
            <person name="Copetti D."/>
            <person name="Mohd Noor M.I."/>
            <person name="Ong R.C."/>
            <person name="Putra M."/>
            <person name="Sireger I.Z."/>
            <person name="Indrioko S."/>
            <person name="Kosugi Y."/>
            <person name="Izuno A."/>
            <person name="Isagi Y."/>
            <person name="Lee S.L."/>
            <person name="Shimizu K.K."/>
        </authorList>
    </citation>
    <scope>NUCLEOTIDE SEQUENCE [LARGE SCALE GENOMIC DNA]</scope>
    <source>
        <strain evidence="1">214</strain>
    </source>
</reference>
<keyword evidence="2" id="KW-1185">Reference proteome</keyword>